<dbReference type="InterPro" id="IPR011051">
    <property type="entry name" value="RmlC_Cupin_sf"/>
</dbReference>
<gene>
    <name evidence="2" type="ORF">D4Q52_14045</name>
</gene>
<protein>
    <submittedName>
        <fullName evidence="2">AraC family transcriptional regulator</fullName>
    </submittedName>
</protein>
<dbReference type="RefSeq" id="WP_119857192.1">
    <property type="nucleotide sequence ID" value="NZ_QYYD01000013.1"/>
</dbReference>
<name>A0A418VDA8_RHOPL</name>
<dbReference type="GO" id="GO:0043565">
    <property type="term" value="F:sequence-specific DNA binding"/>
    <property type="evidence" value="ECO:0007669"/>
    <property type="project" value="InterPro"/>
</dbReference>
<evidence type="ECO:0000259" key="1">
    <source>
        <dbReference type="PROSITE" id="PS01124"/>
    </source>
</evidence>
<dbReference type="SMART" id="SM00342">
    <property type="entry name" value="HTH_ARAC"/>
    <property type="match status" value="1"/>
</dbReference>
<dbReference type="GO" id="GO:0003700">
    <property type="term" value="F:DNA-binding transcription factor activity"/>
    <property type="evidence" value="ECO:0007669"/>
    <property type="project" value="InterPro"/>
</dbReference>
<dbReference type="AlphaFoldDB" id="A0A418VDA8"/>
<dbReference type="Gene3D" id="1.10.10.60">
    <property type="entry name" value="Homeodomain-like"/>
    <property type="match status" value="1"/>
</dbReference>
<reference evidence="2 3" key="1">
    <citation type="submission" date="2018-09" db="EMBL/GenBank/DDBJ databases">
        <title>Draft genome sequence of Rhodopseudomonas palustris 2.1.18.</title>
        <authorList>
            <person name="Robertson S.L."/>
            <person name="Meyer T.E."/>
            <person name="Kyndt J.A."/>
        </authorList>
    </citation>
    <scope>NUCLEOTIDE SEQUENCE [LARGE SCALE GENOMIC DNA]</scope>
    <source>
        <strain evidence="2 3">2.1.18</strain>
    </source>
</reference>
<sequence length="274" mass="30057">MSDEACPASGRLMLISPERVFYAGLLGRPRRRTSGAFSIYVSLHGELRVTIEDGQAQTGATAFVPPYVPHNVESDSRSVICLVIEPETVLPAPMAALGARIVGASDGALAERVRQAYRSLVATGRREGFTTSEFDRLFFGEALPTRRIDRRIAGALARLNDISGAAVTAEDCAVAASLSQSRFLHLFKDETGVSFRALRAWKRARHLLHFVNAEINLAHLAQDIGYPDSTHFSHSIRRFYGLQPRAIFSGSRDLAIWRSDPHGAGIAEFRQGRP</sequence>
<dbReference type="PROSITE" id="PS01124">
    <property type="entry name" value="HTH_ARAC_FAMILY_2"/>
    <property type="match status" value="1"/>
</dbReference>
<dbReference type="SUPFAM" id="SSF51182">
    <property type="entry name" value="RmlC-like cupins"/>
    <property type="match status" value="1"/>
</dbReference>
<dbReference type="InterPro" id="IPR018060">
    <property type="entry name" value="HTH_AraC"/>
</dbReference>
<feature type="domain" description="HTH araC/xylS-type" evidence="1">
    <location>
        <begin position="146"/>
        <end position="250"/>
    </location>
</feature>
<organism evidence="2 3">
    <name type="scientific">Rhodopseudomonas palustris</name>
    <dbReference type="NCBI Taxonomy" id="1076"/>
    <lineage>
        <taxon>Bacteria</taxon>
        <taxon>Pseudomonadati</taxon>
        <taxon>Pseudomonadota</taxon>
        <taxon>Alphaproteobacteria</taxon>
        <taxon>Hyphomicrobiales</taxon>
        <taxon>Nitrobacteraceae</taxon>
        <taxon>Rhodopseudomonas</taxon>
    </lineage>
</organism>
<comment type="caution">
    <text evidence="2">The sequence shown here is derived from an EMBL/GenBank/DDBJ whole genome shotgun (WGS) entry which is preliminary data.</text>
</comment>
<proteinExistence type="predicted"/>
<evidence type="ECO:0000313" key="2">
    <source>
        <dbReference type="EMBL" id="RJF73979.1"/>
    </source>
</evidence>
<dbReference type="Proteomes" id="UP000285523">
    <property type="component" value="Unassembled WGS sequence"/>
</dbReference>
<dbReference type="PANTHER" id="PTHR43436:SF1">
    <property type="entry name" value="TRANSCRIPTIONAL REGULATORY PROTEIN"/>
    <property type="match status" value="1"/>
</dbReference>
<dbReference type="PANTHER" id="PTHR43436">
    <property type="entry name" value="ARAC-FAMILY TRANSCRIPTIONAL REGULATOR"/>
    <property type="match status" value="1"/>
</dbReference>
<dbReference type="EMBL" id="QYYD01000013">
    <property type="protein sequence ID" value="RJF73979.1"/>
    <property type="molecule type" value="Genomic_DNA"/>
</dbReference>
<dbReference type="Pfam" id="PF12833">
    <property type="entry name" value="HTH_18"/>
    <property type="match status" value="1"/>
</dbReference>
<accession>A0A418VDA8</accession>
<dbReference type="OrthoDB" id="5295226at2"/>
<evidence type="ECO:0000313" key="3">
    <source>
        <dbReference type="Proteomes" id="UP000285523"/>
    </source>
</evidence>